<dbReference type="Gene3D" id="3.40.50.300">
    <property type="entry name" value="P-loop containing nucleotide triphosphate hydrolases"/>
    <property type="match status" value="1"/>
</dbReference>
<comment type="function">
    <text evidence="14">Acts as component of the MCM2-7 complex (MCM complex) which is the replicative helicase essential for 'once per cell cycle' DNA replication initiation and elongation in eukaryotic cells. The active ATPase sites in the MCM2-7 ring are formed through the interaction surfaces of two neighboring subunits such that a critical structure of a conserved arginine finger motif is provided in trans relative to the ATP-binding site of the Walker A box of the adjacent subunit. The six ATPase active sites, however, are likely to contribute differentially to the complex helicase activity.</text>
</comment>
<dbReference type="InterPro" id="IPR031327">
    <property type="entry name" value="MCM"/>
</dbReference>
<comment type="catalytic activity">
    <reaction evidence="14">
        <text>ATP + H2O = ADP + phosphate + H(+)</text>
        <dbReference type="Rhea" id="RHEA:13065"/>
        <dbReference type="ChEBI" id="CHEBI:15377"/>
        <dbReference type="ChEBI" id="CHEBI:15378"/>
        <dbReference type="ChEBI" id="CHEBI:30616"/>
        <dbReference type="ChEBI" id="CHEBI:43474"/>
        <dbReference type="ChEBI" id="CHEBI:456216"/>
        <dbReference type="EC" id="3.6.4.12"/>
    </reaction>
</comment>
<evidence type="ECO:0000256" key="11">
    <source>
        <dbReference type="ARBA" id="ARBA00023242"/>
    </source>
</evidence>
<dbReference type="InterPro" id="IPR008046">
    <property type="entry name" value="Mcm3"/>
</dbReference>
<dbReference type="GO" id="GO:0042555">
    <property type="term" value="C:MCM complex"/>
    <property type="evidence" value="ECO:0007669"/>
    <property type="project" value="UniProtKB-UniRule"/>
</dbReference>
<evidence type="ECO:0000256" key="13">
    <source>
        <dbReference type="RuleBase" id="RU004070"/>
    </source>
</evidence>
<dbReference type="Pfam" id="PF00493">
    <property type="entry name" value="MCM"/>
    <property type="match status" value="1"/>
</dbReference>
<dbReference type="EMBL" id="LR787828">
    <property type="protein sequence ID" value="CAB3263690.1"/>
    <property type="molecule type" value="mRNA"/>
</dbReference>
<dbReference type="PRINTS" id="PR01659">
    <property type="entry name" value="MCMPROTEIN3"/>
</dbReference>
<dbReference type="GO" id="GO:0000727">
    <property type="term" value="P:double-strand break repair via break-induced replication"/>
    <property type="evidence" value="ECO:0007669"/>
    <property type="project" value="TreeGrafter"/>
</dbReference>
<dbReference type="InterPro" id="IPR012340">
    <property type="entry name" value="NA-bd_OB-fold"/>
</dbReference>
<dbReference type="SMART" id="SM00382">
    <property type="entry name" value="AAA"/>
    <property type="match status" value="1"/>
</dbReference>
<keyword evidence="7 14" id="KW-0378">Hydrolase</keyword>
<evidence type="ECO:0000259" key="16">
    <source>
        <dbReference type="PROSITE" id="PS50051"/>
    </source>
</evidence>
<dbReference type="SUPFAM" id="SSF52540">
    <property type="entry name" value="P-loop containing nucleoside triphosphate hydrolases"/>
    <property type="match status" value="1"/>
</dbReference>
<evidence type="ECO:0000256" key="10">
    <source>
        <dbReference type="ARBA" id="ARBA00023125"/>
    </source>
</evidence>
<dbReference type="InterPro" id="IPR018525">
    <property type="entry name" value="MCM_CS"/>
</dbReference>
<dbReference type="PANTHER" id="PTHR11630:SF46">
    <property type="entry name" value="DNA REPLICATION LICENSING FACTOR MCM3-RELATED"/>
    <property type="match status" value="1"/>
</dbReference>
<keyword evidence="10 13" id="KW-0238">DNA-binding</keyword>
<dbReference type="Gene3D" id="2.40.50.140">
    <property type="entry name" value="Nucleic acid-binding proteins"/>
    <property type="match status" value="1"/>
</dbReference>
<dbReference type="PRINTS" id="PR01657">
    <property type="entry name" value="MCMFAMILY"/>
</dbReference>
<dbReference type="GO" id="GO:1902975">
    <property type="term" value="P:mitotic DNA replication initiation"/>
    <property type="evidence" value="ECO:0007669"/>
    <property type="project" value="TreeGrafter"/>
</dbReference>
<dbReference type="Pfam" id="PF17207">
    <property type="entry name" value="MCM_OB"/>
    <property type="match status" value="1"/>
</dbReference>
<gene>
    <name evidence="17" type="primary">Mcm3</name>
</gene>
<dbReference type="EC" id="3.6.4.12" evidence="14"/>
<dbReference type="FunFam" id="3.30.1640.10:FF:000002">
    <property type="entry name" value="DNA helicase"/>
    <property type="match status" value="1"/>
</dbReference>
<dbReference type="FunFam" id="2.20.28.10:FF:000006">
    <property type="entry name" value="DNA helicase"/>
    <property type="match status" value="1"/>
</dbReference>
<keyword evidence="4" id="KW-0158">Chromosome</keyword>
<proteinExistence type="evidence at transcript level"/>
<dbReference type="SUPFAM" id="SSF50249">
    <property type="entry name" value="Nucleic acid-binding proteins"/>
    <property type="match status" value="1"/>
</dbReference>
<protein>
    <recommendedName>
        <fullName evidence="14">DNA replication licensing factor MCM3</fullName>
        <ecNumber evidence="14">3.6.4.12</ecNumber>
    </recommendedName>
</protein>
<evidence type="ECO:0000256" key="15">
    <source>
        <dbReference type="SAM" id="MobiDB-lite"/>
    </source>
</evidence>
<keyword evidence="5 14" id="KW-0235">DNA replication</keyword>
<dbReference type="PROSITE" id="PS50051">
    <property type="entry name" value="MCM_2"/>
    <property type="match status" value="1"/>
</dbReference>
<organism evidence="17">
    <name type="scientific">Phallusia mammillata</name>
    <dbReference type="NCBI Taxonomy" id="59560"/>
    <lineage>
        <taxon>Eukaryota</taxon>
        <taxon>Metazoa</taxon>
        <taxon>Chordata</taxon>
        <taxon>Tunicata</taxon>
        <taxon>Ascidiacea</taxon>
        <taxon>Phlebobranchia</taxon>
        <taxon>Ascidiidae</taxon>
        <taxon>Phallusia</taxon>
    </lineage>
</organism>
<dbReference type="Pfam" id="PF14551">
    <property type="entry name" value="MCM_N"/>
    <property type="match status" value="1"/>
</dbReference>
<dbReference type="InterPro" id="IPR001208">
    <property type="entry name" value="MCM_dom"/>
</dbReference>
<keyword evidence="6 13" id="KW-0547">Nucleotide-binding</keyword>
<evidence type="ECO:0000256" key="9">
    <source>
        <dbReference type="ARBA" id="ARBA00022840"/>
    </source>
</evidence>
<accession>A0A6F9DKY0</accession>
<evidence type="ECO:0000256" key="5">
    <source>
        <dbReference type="ARBA" id="ARBA00022705"/>
    </source>
</evidence>
<evidence type="ECO:0000256" key="1">
    <source>
        <dbReference type="ARBA" id="ARBA00004123"/>
    </source>
</evidence>
<keyword evidence="9 13" id="KW-0067">ATP-binding</keyword>
<dbReference type="InterPro" id="IPR003593">
    <property type="entry name" value="AAA+_ATPase"/>
</dbReference>
<dbReference type="GO" id="GO:0003697">
    <property type="term" value="F:single-stranded DNA binding"/>
    <property type="evidence" value="ECO:0007669"/>
    <property type="project" value="TreeGrafter"/>
</dbReference>
<dbReference type="InterPro" id="IPR041562">
    <property type="entry name" value="MCM_lid"/>
</dbReference>
<reference evidence="17" key="1">
    <citation type="submission" date="2020-04" db="EMBL/GenBank/DDBJ databases">
        <authorList>
            <person name="Neveu A P."/>
        </authorList>
    </citation>
    <scope>NUCLEOTIDE SEQUENCE</scope>
    <source>
        <tissue evidence="17">Whole embryo</tissue>
    </source>
</reference>
<evidence type="ECO:0000256" key="4">
    <source>
        <dbReference type="ARBA" id="ARBA00022454"/>
    </source>
</evidence>
<dbReference type="PANTHER" id="PTHR11630">
    <property type="entry name" value="DNA REPLICATION LICENSING FACTOR MCM FAMILY MEMBER"/>
    <property type="match status" value="1"/>
</dbReference>
<dbReference type="AlphaFoldDB" id="A0A6F9DKY0"/>
<feature type="domain" description="MCM C-terminal AAA(+) ATPase" evidence="16">
    <location>
        <begin position="293"/>
        <end position="499"/>
    </location>
</feature>
<evidence type="ECO:0000256" key="7">
    <source>
        <dbReference type="ARBA" id="ARBA00022801"/>
    </source>
</evidence>
<keyword evidence="8 14" id="KW-0347">Helicase</keyword>
<evidence type="ECO:0000256" key="8">
    <source>
        <dbReference type="ARBA" id="ARBA00022806"/>
    </source>
</evidence>
<evidence type="ECO:0000313" key="17">
    <source>
        <dbReference type="EMBL" id="CAB3263690.1"/>
    </source>
</evidence>
<dbReference type="InterPro" id="IPR033762">
    <property type="entry name" value="MCM_OB"/>
</dbReference>
<dbReference type="Gene3D" id="3.30.1640.10">
    <property type="entry name" value="mini-chromosome maintenance (MCM) complex, chain A, domain 1"/>
    <property type="match status" value="1"/>
</dbReference>
<evidence type="ECO:0000256" key="12">
    <source>
        <dbReference type="ARBA" id="ARBA00023306"/>
    </source>
</evidence>
<name>A0A6F9DKY0_9ASCI</name>
<dbReference type="GO" id="GO:0005694">
    <property type="term" value="C:chromosome"/>
    <property type="evidence" value="ECO:0007669"/>
    <property type="project" value="UniProtKB-SubCell"/>
</dbReference>
<evidence type="ECO:0000256" key="14">
    <source>
        <dbReference type="RuleBase" id="RU368061"/>
    </source>
</evidence>
<comment type="subcellular location">
    <subcellularLocation>
        <location evidence="2">Chromosome</location>
    </subcellularLocation>
    <subcellularLocation>
        <location evidence="1 14">Nucleus</location>
    </subcellularLocation>
</comment>
<keyword evidence="12" id="KW-0131">Cell cycle</keyword>
<comment type="similarity">
    <text evidence="3 13">Belongs to the MCM family.</text>
</comment>
<sequence length="812" mass="90983">MDLDIDQELREAERQYMDFLDDGVTDQGVYADLVRHMIEKNQYRIIVNINDLRRKNDVRCKNLLKGCFEELGAFQRALKSYVASIDTVYAKQHEEFFVGFEGSFGAKHVTPRTLTSGFLGNLVCLEGIVTKCSLVRPKVVRSVHFCPATNKTLDRRYTDMTSASPFPSSLVYPTKDEDNNPLETEFGLSVYKDHQTLTIQEMPEKAPAGQLPRSVDIIADDDLVDQCKPGDRVQIIGAYRCLPGKKGGHTSGIFRTILIANNIKALSKDVEPLFTPEDISNIRKFSRQRSIDVFDTLARSLAPSIHGHEYIKKAVLCMLLGGTEKILENGTRLRGDINVLLIGDPSTAKSQMLRYVLYTAPRAITTTGRGTTGVGLTAAVTADEESGERRLEAGAMVLADRGVVCIDEFDKMSDIDRTAIHEVMEQGRVTVAKAGIHAKLNARCSVLAAANPVYGRYDQYKPPMENIGMQDSLLSRFDLLFIVLDQMEPENDRRISDHVLRIHRYRSPAEQDGDPLPISIGADILSTENPDTEEQDKQETPIYEKHDHILHGDNSGNVKTMKLVSMGFIKKYIHVAKVIKPVLSREAANCIAEEYAKLRCQDQENNDRARTTPVTARTLETLIRLATAHAKARMSRTVSMRDAEVAIELVQFAYFHKVEERERKRRRHDEVEASDDEINETTKTPMKRRKKGGKPNGVNGSGDPNDPYNFDSAEEEMPEITAKSPAPPQLLEGKGDAPESVSVSKERLNKFRSAVHSKFQAAHKQSLSVAEISEWANKETTEKFSKQEVTSCLSQMMDDNQVMVSDDIVFLI</sequence>
<evidence type="ECO:0000256" key="6">
    <source>
        <dbReference type="ARBA" id="ARBA00022741"/>
    </source>
</evidence>
<dbReference type="GO" id="GO:0016787">
    <property type="term" value="F:hydrolase activity"/>
    <property type="evidence" value="ECO:0007669"/>
    <property type="project" value="UniProtKB-KW"/>
</dbReference>
<dbReference type="SMART" id="SM00350">
    <property type="entry name" value="MCM"/>
    <property type="match status" value="1"/>
</dbReference>
<dbReference type="InterPro" id="IPR056575">
    <property type="entry name" value="WH_MCM3_C"/>
</dbReference>
<dbReference type="CDD" id="cd17754">
    <property type="entry name" value="MCM3"/>
    <property type="match status" value="1"/>
</dbReference>
<comment type="subunit">
    <text evidence="14">Component of the MCM2-7 complex.</text>
</comment>
<dbReference type="Gene3D" id="2.20.28.10">
    <property type="match status" value="1"/>
</dbReference>
<evidence type="ECO:0000256" key="2">
    <source>
        <dbReference type="ARBA" id="ARBA00004286"/>
    </source>
</evidence>
<dbReference type="GO" id="GO:0005524">
    <property type="term" value="F:ATP binding"/>
    <property type="evidence" value="ECO:0007669"/>
    <property type="project" value="UniProtKB-UniRule"/>
</dbReference>
<dbReference type="Pfam" id="PF17855">
    <property type="entry name" value="MCM_lid"/>
    <property type="match status" value="1"/>
</dbReference>
<dbReference type="InterPro" id="IPR027417">
    <property type="entry name" value="P-loop_NTPase"/>
</dbReference>
<dbReference type="InterPro" id="IPR027925">
    <property type="entry name" value="MCM_N"/>
</dbReference>
<dbReference type="Pfam" id="PF23191">
    <property type="entry name" value="WHD_MCM3_C"/>
    <property type="match status" value="1"/>
</dbReference>
<dbReference type="PROSITE" id="PS00847">
    <property type="entry name" value="MCM_1"/>
    <property type="match status" value="1"/>
</dbReference>
<feature type="region of interest" description="Disordered" evidence="15">
    <location>
        <begin position="660"/>
        <end position="744"/>
    </location>
</feature>
<dbReference type="GO" id="GO:0017116">
    <property type="term" value="F:single-stranded DNA helicase activity"/>
    <property type="evidence" value="ECO:0007669"/>
    <property type="project" value="TreeGrafter"/>
</dbReference>
<dbReference type="GO" id="GO:0005634">
    <property type="term" value="C:nucleus"/>
    <property type="evidence" value="ECO:0007669"/>
    <property type="project" value="UniProtKB-SubCell"/>
</dbReference>
<evidence type="ECO:0000256" key="3">
    <source>
        <dbReference type="ARBA" id="ARBA00008010"/>
    </source>
</evidence>
<keyword evidence="11 14" id="KW-0539">Nucleus</keyword>
<dbReference type="GO" id="GO:0006271">
    <property type="term" value="P:DNA strand elongation involved in DNA replication"/>
    <property type="evidence" value="ECO:0007669"/>
    <property type="project" value="TreeGrafter"/>
</dbReference>